<dbReference type="Proteomes" id="UP000259030">
    <property type="component" value="Chromosome"/>
</dbReference>
<dbReference type="InterPro" id="IPR036625">
    <property type="entry name" value="E3-bd_dom_sf"/>
</dbReference>
<keyword evidence="5" id="KW-1185">Reference proteome</keyword>
<dbReference type="STRING" id="317577.GCA_000419625_01162"/>
<dbReference type="Gene3D" id="4.10.320.10">
    <property type="entry name" value="E3-binding domain"/>
    <property type="match status" value="1"/>
</dbReference>
<feature type="region of interest" description="Disordered" evidence="2">
    <location>
        <begin position="94"/>
        <end position="133"/>
    </location>
</feature>
<dbReference type="PRINTS" id="PR01217">
    <property type="entry name" value="PRICHEXTENSN"/>
</dbReference>
<organism evidence="4 5">
    <name type="scientific">Deinococcus ficus</name>
    <dbReference type="NCBI Taxonomy" id="317577"/>
    <lineage>
        <taxon>Bacteria</taxon>
        <taxon>Thermotogati</taxon>
        <taxon>Deinococcota</taxon>
        <taxon>Deinococci</taxon>
        <taxon>Deinococcales</taxon>
        <taxon>Deinococcaceae</taxon>
        <taxon>Deinococcus</taxon>
    </lineage>
</organism>
<evidence type="ECO:0000313" key="4">
    <source>
        <dbReference type="EMBL" id="ASN79617.1"/>
    </source>
</evidence>
<dbReference type="GO" id="GO:0016746">
    <property type="term" value="F:acyltransferase activity"/>
    <property type="evidence" value="ECO:0007669"/>
    <property type="project" value="InterPro"/>
</dbReference>
<evidence type="ECO:0000256" key="1">
    <source>
        <dbReference type="ARBA" id="ARBA00007317"/>
    </source>
</evidence>
<name>A0A221SSK0_9DEIO</name>
<dbReference type="PROSITE" id="PS51826">
    <property type="entry name" value="PSBD"/>
    <property type="match status" value="1"/>
</dbReference>
<protein>
    <recommendedName>
        <fullName evidence="3">Peripheral subunit-binding (PSBD) domain-containing protein</fullName>
    </recommendedName>
</protein>
<evidence type="ECO:0000313" key="5">
    <source>
        <dbReference type="Proteomes" id="UP000259030"/>
    </source>
</evidence>
<dbReference type="AlphaFoldDB" id="A0A221SSK0"/>
<dbReference type="KEGG" id="dfc:DFI_00105"/>
<reference evidence="4 5" key="1">
    <citation type="submission" date="2017-05" db="EMBL/GenBank/DDBJ databases">
        <title>The complete genome sequence of Deinococcus ficus isolated from the rhizosphere of the Ficus religiosa L. in Taiwan.</title>
        <authorList>
            <person name="Wu K.-M."/>
            <person name="Liao T.-L."/>
            <person name="Liu Y.-M."/>
            <person name="Young C.-C."/>
            <person name="Tsai S.-F."/>
        </authorList>
    </citation>
    <scope>NUCLEOTIDE SEQUENCE [LARGE SCALE GENOMIC DNA]</scope>
    <source>
        <strain evidence="4 5">CC-FR2-10</strain>
    </source>
</reference>
<dbReference type="InterPro" id="IPR004167">
    <property type="entry name" value="PSBD"/>
</dbReference>
<feature type="compositionally biased region" description="Low complexity" evidence="2">
    <location>
        <begin position="124"/>
        <end position="133"/>
    </location>
</feature>
<sequence>MERIAPLAKILAEANGIDWEKLSGTGEGGMIVEQDILNYLSRVMTGEEDPPSTPVDAPPPDWNGEDIPGGGMFDANMLKGAGVEEDIATFVTQTRPAASSAPNVPAATPTRLEEEDFELDDEPVSAPAPVTPAPAAAAPVLPVTPDPVPAPVTPEPAAAPATAAAGLGSLLSRLYHKDPPAPPVTPEPAPAPVVAEAAPAVVEPPRIQVSTPAFTPAPVAEVAPVAVAEPVVEEPVAVEPEPQTAVMPEPVVAEQPAPEAEVSPAPVADVTEPTPEPEAPFVPAPLAPAVAAQPQGDAVWFGTYLRRQVNVQPAATLVAQLTEALDRDVTLTQLVARAAQRHAGTLGLNGVALHDHARSQALSLPGGAFRDYVGNLGAAFDGTPDLLIVDAGHYGLDDLHYPHTATLSVGREANGQATLSFNGNADTAQAAQFLGMIADTLEKPIVLVL</sequence>
<gene>
    <name evidence="4" type="ORF">DFI_00105</name>
</gene>
<comment type="similarity">
    <text evidence="1">Belongs to the 2-oxoacid dehydrogenase family.</text>
</comment>
<feature type="compositionally biased region" description="Low complexity" evidence="2">
    <location>
        <begin position="96"/>
        <end position="110"/>
    </location>
</feature>
<accession>A0A221SSK0</accession>
<feature type="domain" description="Peripheral subunit-binding (PSBD)" evidence="3">
    <location>
        <begin position="3"/>
        <end position="40"/>
    </location>
</feature>
<dbReference type="EMBL" id="CP021081">
    <property type="protein sequence ID" value="ASN79617.1"/>
    <property type="molecule type" value="Genomic_DNA"/>
</dbReference>
<proteinExistence type="inferred from homology"/>
<evidence type="ECO:0000256" key="2">
    <source>
        <dbReference type="SAM" id="MobiDB-lite"/>
    </source>
</evidence>
<dbReference type="RefSeq" id="WP_027464155.1">
    <property type="nucleotide sequence ID" value="NZ_CP021081.1"/>
</dbReference>
<evidence type="ECO:0000259" key="3">
    <source>
        <dbReference type="PROSITE" id="PS51826"/>
    </source>
</evidence>
<feature type="compositionally biased region" description="Acidic residues" evidence="2">
    <location>
        <begin position="113"/>
        <end position="123"/>
    </location>
</feature>
<dbReference type="Pfam" id="PF02817">
    <property type="entry name" value="E3_binding"/>
    <property type="match status" value="1"/>
</dbReference>
<dbReference type="SUPFAM" id="SSF47005">
    <property type="entry name" value="Peripheral subunit-binding domain of 2-oxo acid dehydrogenase complex"/>
    <property type="match status" value="1"/>
</dbReference>